<sequence>MTVVAVAASRWESIPDPLAIHFTSDGADGFAPRALGVLGMVGFCVLEAVLCAVVAYRRSAATRSLYATAFAIPAALGCAFVMTLLANAAVADARQADWPGWQSLAPIGAAFAAAAIGALLTPGTPVMPVSRERGSSPDSLHSVGLAGTETAVWSRSASPTWAKGVFTILVAVGVAGVLLGIEELAWLGLPLGLIGLVMSLMRAAVNADGFALRLPLLPFPRVTIPLADIRQAHVRLVSPMGDLGGWGYRSLGGRRGLAFHTGEGLWLELADDREFLIVVEDAESAAGLINDLVARSATAAR</sequence>
<feature type="transmembrane region" description="Helical" evidence="1">
    <location>
        <begin position="34"/>
        <end position="56"/>
    </location>
</feature>
<proteinExistence type="predicted"/>
<evidence type="ECO:0000256" key="1">
    <source>
        <dbReference type="SAM" id="Phobius"/>
    </source>
</evidence>
<evidence type="ECO:0000313" key="2">
    <source>
        <dbReference type="EMBL" id="QES46506.1"/>
    </source>
</evidence>
<feature type="transmembrane region" description="Helical" evidence="1">
    <location>
        <begin position="103"/>
        <end position="121"/>
    </location>
</feature>
<keyword evidence="1" id="KW-0472">Membrane</keyword>
<accession>A0A5P2CUB9</accession>
<name>A0A5P2CUB9_STRVZ</name>
<reference evidence="2 3" key="1">
    <citation type="submission" date="2018-05" db="EMBL/GenBank/DDBJ databases">
        <title>Streptomyces venezuelae.</title>
        <authorList>
            <person name="Kim W."/>
            <person name="Lee N."/>
            <person name="Cho B.-K."/>
        </authorList>
    </citation>
    <scope>NUCLEOTIDE SEQUENCE [LARGE SCALE GENOMIC DNA]</scope>
    <source>
        <strain evidence="2 3">ATCC 21782</strain>
    </source>
</reference>
<organism evidence="2 3">
    <name type="scientific">Streptomyces venezuelae</name>
    <dbReference type="NCBI Taxonomy" id="54571"/>
    <lineage>
        <taxon>Bacteria</taxon>
        <taxon>Bacillati</taxon>
        <taxon>Actinomycetota</taxon>
        <taxon>Actinomycetes</taxon>
        <taxon>Kitasatosporales</taxon>
        <taxon>Streptomycetaceae</taxon>
        <taxon>Streptomyces</taxon>
    </lineage>
</organism>
<evidence type="ECO:0000313" key="3">
    <source>
        <dbReference type="Proteomes" id="UP000325211"/>
    </source>
</evidence>
<feature type="transmembrane region" description="Helical" evidence="1">
    <location>
        <begin position="68"/>
        <end position="91"/>
    </location>
</feature>
<dbReference type="Proteomes" id="UP000325211">
    <property type="component" value="Chromosome"/>
</dbReference>
<dbReference type="EMBL" id="CP029190">
    <property type="protein sequence ID" value="QES46506.1"/>
    <property type="molecule type" value="Genomic_DNA"/>
</dbReference>
<gene>
    <name evidence="2" type="ORF">DEJ50_00140</name>
</gene>
<keyword evidence="1" id="KW-0812">Transmembrane</keyword>
<evidence type="ECO:0008006" key="4">
    <source>
        <dbReference type="Google" id="ProtNLM"/>
    </source>
</evidence>
<keyword evidence="1" id="KW-1133">Transmembrane helix</keyword>
<feature type="transmembrane region" description="Helical" evidence="1">
    <location>
        <begin position="164"/>
        <end position="181"/>
    </location>
</feature>
<protein>
    <recommendedName>
        <fullName evidence="4">DUF1648 domain-containing protein</fullName>
    </recommendedName>
</protein>
<dbReference type="AlphaFoldDB" id="A0A5P2CUB9"/>